<dbReference type="STRING" id="215250.A0A316YY06"/>
<evidence type="ECO:0000256" key="3">
    <source>
        <dbReference type="ARBA" id="ARBA00022692"/>
    </source>
</evidence>
<comment type="subcellular location">
    <subcellularLocation>
        <location evidence="1">Membrane</location>
        <topology evidence="1">Multi-pass membrane protein</topology>
    </subcellularLocation>
</comment>
<dbReference type="AlphaFoldDB" id="A0A316YY06"/>
<evidence type="ECO:0008006" key="9">
    <source>
        <dbReference type="Google" id="ProtNLM"/>
    </source>
</evidence>
<dbReference type="GO" id="GO:0016020">
    <property type="term" value="C:membrane"/>
    <property type="evidence" value="ECO:0007669"/>
    <property type="project" value="UniProtKB-SubCell"/>
</dbReference>
<dbReference type="Proteomes" id="UP000245768">
    <property type="component" value="Unassembled WGS sequence"/>
</dbReference>
<keyword evidence="8" id="KW-1185">Reference proteome</keyword>
<feature type="transmembrane region" description="Helical" evidence="6">
    <location>
        <begin position="218"/>
        <end position="242"/>
    </location>
</feature>
<gene>
    <name evidence="7" type="ORF">FA10DRAFT_273710</name>
</gene>
<evidence type="ECO:0000256" key="5">
    <source>
        <dbReference type="ARBA" id="ARBA00023136"/>
    </source>
</evidence>
<dbReference type="OrthoDB" id="30881at2759"/>
<reference evidence="7 8" key="1">
    <citation type="journal article" date="2018" name="Mol. Biol. Evol.">
        <title>Broad Genomic Sampling Reveals a Smut Pathogenic Ancestry of the Fungal Clade Ustilaginomycotina.</title>
        <authorList>
            <person name="Kijpornyongpan T."/>
            <person name="Mondo S.J."/>
            <person name="Barry K."/>
            <person name="Sandor L."/>
            <person name="Lee J."/>
            <person name="Lipzen A."/>
            <person name="Pangilinan J."/>
            <person name="LaButti K."/>
            <person name="Hainaut M."/>
            <person name="Henrissat B."/>
            <person name="Grigoriev I.V."/>
            <person name="Spatafora J.W."/>
            <person name="Aime M.C."/>
        </authorList>
    </citation>
    <scope>NUCLEOTIDE SEQUENCE [LARGE SCALE GENOMIC DNA]</scope>
    <source>
        <strain evidence="7 8">MCA 4198</strain>
    </source>
</reference>
<feature type="transmembrane region" description="Helical" evidence="6">
    <location>
        <begin position="262"/>
        <end position="284"/>
    </location>
</feature>
<feature type="transmembrane region" description="Helical" evidence="6">
    <location>
        <begin position="38"/>
        <end position="60"/>
    </location>
</feature>
<dbReference type="PANTHER" id="PTHR13353:SF5">
    <property type="entry name" value="TRANSMEMBRANE PROTEIN 19"/>
    <property type="match status" value="1"/>
</dbReference>
<accession>A0A316YY06</accession>
<dbReference type="EMBL" id="KZ819634">
    <property type="protein sequence ID" value="PWN92963.1"/>
    <property type="molecule type" value="Genomic_DNA"/>
</dbReference>
<keyword evidence="4 6" id="KW-1133">Transmembrane helix</keyword>
<keyword evidence="5 6" id="KW-0472">Membrane</keyword>
<dbReference type="RefSeq" id="XP_025380161.1">
    <property type="nucleotide sequence ID" value="XM_025523180.1"/>
</dbReference>
<dbReference type="InterPro" id="IPR002794">
    <property type="entry name" value="DUF92_TMEM19"/>
</dbReference>
<feature type="transmembrane region" description="Helical" evidence="6">
    <location>
        <begin position="95"/>
        <end position="116"/>
    </location>
</feature>
<evidence type="ECO:0000313" key="7">
    <source>
        <dbReference type="EMBL" id="PWN92963.1"/>
    </source>
</evidence>
<sequence length="355" mass="37196">MAKTKVYPVALALAILLSLHGYRKGSLAVSGALAAFTVGYLTLANPVSTFGTTLLFFYLVGSRATKVGSATKAKLEREGEEKANHKSKQGGQRDAWQVFCNSATAVVASVLFRLLYVDDVSPALVPGFLKPHRHSITWQSGKRWCLLLVDDSTSLFPWLGDRTGAVAQGCFLAMLGHFACCMGDTLASELGILSRTSPRLILPPFAKVPPGTNGGQSLVGTVAALAGGTLIGLFSGASLLFFDNAACQTRLAHGTSTALAKLVFLGSLAGLAGSTIDSLLGATLQRTWYNTASKQVLVGGRLPKHEQAKKGGSGSSGKWQVITGRDVLSNNAVNLVSSVTTALLTVVVGRLLFSQ</sequence>
<dbReference type="Pfam" id="PF01940">
    <property type="entry name" value="DUF92"/>
    <property type="match status" value="1"/>
</dbReference>
<proteinExistence type="inferred from homology"/>
<dbReference type="PANTHER" id="PTHR13353">
    <property type="entry name" value="TRANSMEMBRANE PROTEIN 19"/>
    <property type="match status" value="1"/>
</dbReference>
<feature type="transmembrane region" description="Helical" evidence="6">
    <location>
        <begin position="332"/>
        <end position="353"/>
    </location>
</feature>
<evidence type="ECO:0000313" key="8">
    <source>
        <dbReference type="Proteomes" id="UP000245768"/>
    </source>
</evidence>
<comment type="similarity">
    <text evidence="2">Belongs to the TMEM19 family.</text>
</comment>
<keyword evidence="3 6" id="KW-0812">Transmembrane</keyword>
<evidence type="ECO:0000256" key="1">
    <source>
        <dbReference type="ARBA" id="ARBA00004141"/>
    </source>
</evidence>
<evidence type="ECO:0000256" key="4">
    <source>
        <dbReference type="ARBA" id="ARBA00022989"/>
    </source>
</evidence>
<dbReference type="GeneID" id="37045096"/>
<dbReference type="InParanoid" id="A0A316YY06"/>
<organism evidence="7 8">
    <name type="scientific">Acaromyces ingoldii</name>
    <dbReference type="NCBI Taxonomy" id="215250"/>
    <lineage>
        <taxon>Eukaryota</taxon>
        <taxon>Fungi</taxon>
        <taxon>Dikarya</taxon>
        <taxon>Basidiomycota</taxon>
        <taxon>Ustilaginomycotina</taxon>
        <taxon>Exobasidiomycetes</taxon>
        <taxon>Exobasidiales</taxon>
        <taxon>Cryptobasidiaceae</taxon>
        <taxon>Acaromyces</taxon>
    </lineage>
</organism>
<protein>
    <recommendedName>
        <fullName evidence="9">DUF92-domain-containing protein</fullName>
    </recommendedName>
</protein>
<evidence type="ECO:0000256" key="2">
    <source>
        <dbReference type="ARBA" id="ARBA00009012"/>
    </source>
</evidence>
<evidence type="ECO:0000256" key="6">
    <source>
        <dbReference type="SAM" id="Phobius"/>
    </source>
</evidence>
<name>A0A316YY06_9BASI</name>